<feature type="transmembrane region" description="Helical" evidence="16">
    <location>
        <begin position="624"/>
        <end position="643"/>
    </location>
</feature>
<sequence>MDPLIRVIILASLWLVYCVALILLFSAVIWVVRTVRRRLNTTQLLGPKRYRDGLDIAGCAAMYGPVFSIPRRAFDRTVVLCDGAAIEHFYAQTPDVYRQTPANRRWTENMVGPGLAWVDGEQHEAYRQVLSPLFSNTAVEGYAPIFLSVANKVHHVWENALASRPHGMVVEISHWMNSVVLDSLGLAGFGHDFDSLAGEYCSVTAGFYALRAPVVTSADSIFKTAPNSWMWPLLRNWPGPRSRIVRDFHATVRSVLGGRRIHADWSFIGLLIKALAEDPAGERRLSHKEVMTQINTWLFSGFETTAASLTWLLIELAKHPEMQDRLRIELRQLPDDAEYSEIARLPYLHSVVYETLRLHPPIGTTTRVASQDDIIPLSAPISTKSGELVNTLKIAKGTHVRVPIRPVNTAKEFWGPGAGSFDPERWWNISAEEDGEADVVGGGGSHSGSSGRIMHLAFGDGSRACIGAGVALALMKVVVFVLVRRYAFALPHGAQAQIQAVGEPVARPQVKTRTDSDPAGTAVMMGVRKLTGGMTAFATTLFVYSLFELNARHVGEPNGVLGLSLFTGGLATFMAGMWHFPRGNGFGGAVFTMYGSFWMSYGLFLIPGTGIMGTYSPEQLRSALGIYFMAWMMVTIFLGLASIRRHITWILFFAFLTLTYIFSGVANFSTRSGLPKAAGAFGIITSLIAYYHGLAKLLEGDRAPFALPLGRMGEKQPGHVLLAYTRFLPLTENPNQLIAHPGRDEVNAFRKRKRRRSRNGAFVCSSTKTDTQAQTTRTLYLIVVVVLFLFLRCSGGTKTTANTRKNGQARVVFRRTLSSSDEPSDSSSESEPPSSTLPSFLPPPDAPNFVATEKEMKERFKKFWMASVADGFKDDFEQIRVKVRSVSSQANASLSLALQEPDLGQSRLAPRLLIDSLASGADVFSSSTSPTDGVNE</sequence>
<dbReference type="GO" id="GO:0020037">
    <property type="term" value="F:heme binding"/>
    <property type="evidence" value="ECO:0007669"/>
    <property type="project" value="InterPro"/>
</dbReference>
<dbReference type="GO" id="GO:0016705">
    <property type="term" value="F:oxidoreductase activity, acting on paired donors, with incorporation or reduction of molecular oxygen"/>
    <property type="evidence" value="ECO:0007669"/>
    <property type="project" value="InterPro"/>
</dbReference>
<proteinExistence type="inferred from homology"/>
<keyword evidence="6 14" id="KW-0349">Heme</keyword>
<dbReference type="InterPro" id="IPR001128">
    <property type="entry name" value="Cyt_P450"/>
</dbReference>
<dbReference type="Gene3D" id="1.10.630.10">
    <property type="entry name" value="Cytochrome P450"/>
    <property type="match status" value="1"/>
</dbReference>
<evidence type="ECO:0000256" key="6">
    <source>
        <dbReference type="ARBA" id="ARBA00022617"/>
    </source>
</evidence>
<comment type="caution">
    <text evidence="17">The sequence shown here is derived from an EMBL/GenBank/DDBJ whole genome shotgun (WGS) entry which is preliminary data.</text>
</comment>
<feature type="transmembrane region" description="Helical" evidence="16">
    <location>
        <begin position="778"/>
        <end position="795"/>
    </location>
</feature>
<name>A0A8H6S3S1_MYCCL</name>
<dbReference type="GO" id="GO:0005506">
    <property type="term" value="F:iron ion binding"/>
    <property type="evidence" value="ECO:0007669"/>
    <property type="project" value="InterPro"/>
</dbReference>
<evidence type="ECO:0000256" key="2">
    <source>
        <dbReference type="ARBA" id="ARBA00004141"/>
    </source>
</evidence>
<evidence type="ECO:0000256" key="16">
    <source>
        <dbReference type="SAM" id="Phobius"/>
    </source>
</evidence>
<evidence type="ECO:0000256" key="10">
    <source>
        <dbReference type="ARBA" id="ARBA00023002"/>
    </source>
</evidence>
<dbReference type="EMBL" id="JACAZE010000023">
    <property type="protein sequence ID" value="KAF7291788.1"/>
    <property type="molecule type" value="Genomic_DNA"/>
</dbReference>
<dbReference type="PANTHER" id="PTHR24305:SF166">
    <property type="entry name" value="CYTOCHROME P450 12A4, MITOCHONDRIAL-RELATED"/>
    <property type="match status" value="1"/>
</dbReference>
<evidence type="ECO:0000256" key="3">
    <source>
        <dbReference type="ARBA" id="ARBA00004721"/>
    </source>
</evidence>
<dbReference type="PRINTS" id="PR00385">
    <property type="entry name" value="P450"/>
</dbReference>
<evidence type="ECO:0008006" key="19">
    <source>
        <dbReference type="Google" id="ProtNLM"/>
    </source>
</evidence>
<dbReference type="PRINTS" id="PR00463">
    <property type="entry name" value="EP450I"/>
</dbReference>
<evidence type="ECO:0000256" key="1">
    <source>
        <dbReference type="ARBA" id="ARBA00001971"/>
    </source>
</evidence>
<dbReference type="SUPFAM" id="SSF48264">
    <property type="entry name" value="Cytochrome P450"/>
    <property type="match status" value="1"/>
</dbReference>
<feature type="transmembrane region" description="Helical" evidence="16">
    <location>
        <begin position="464"/>
        <end position="483"/>
    </location>
</feature>
<feature type="transmembrane region" description="Helical" evidence="16">
    <location>
        <begin position="586"/>
        <end position="612"/>
    </location>
</feature>
<keyword evidence="12" id="KW-0503">Monooxygenase</keyword>
<evidence type="ECO:0000256" key="4">
    <source>
        <dbReference type="ARBA" id="ARBA00005587"/>
    </source>
</evidence>
<keyword evidence="7 16" id="KW-0812">Transmembrane</keyword>
<keyword evidence="9 16" id="KW-1133">Transmembrane helix</keyword>
<feature type="transmembrane region" description="Helical" evidence="16">
    <location>
        <begin position="559"/>
        <end position="580"/>
    </location>
</feature>
<evidence type="ECO:0000313" key="17">
    <source>
        <dbReference type="EMBL" id="KAF7291788.1"/>
    </source>
</evidence>
<evidence type="ECO:0000313" key="18">
    <source>
        <dbReference type="Proteomes" id="UP000613580"/>
    </source>
</evidence>
<feature type="compositionally biased region" description="Low complexity" evidence="15">
    <location>
        <begin position="817"/>
        <end position="839"/>
    </location>
</feature>
<keyword evidence="18" id="KW-1185">Reference proteome</keyword>
<reference evidence="17" key="1">
    <citation type="submission" date="2020-05" db="EMBL/GenBank/DDBJ databases">
        <title>Mycena genomes resolve the evolution of fungal bioluminescence.</title>
        <authorList>
            <person name="Tsai I.J."/>
        </authorList>
    </citation>
    <scope>NUCLEOTIDE SEQUENCE</scope>
    <source>
        <strain evidence="17">110903Hualien_Pintung</strain>
    </source>
</reference>
<evidence type="ECO:0000256" key="13">
    <source>
        <dbReference type="ARBA" id="ARBA00023136"/>
    </source>
</evidence>
<dbReference type="Pfam" id="PF00067">
    <property type="entry name" value="p450"/>
    <property type="match status" value="1"/>
</dbReference>
<dbReference type="InterPro" id="IPR036396">
    <property type="entry name" value="Cyt_P450_sf"/>
</dbReference>
<dbReference type="OrthoDB" id="1470350at2759"/>
<dbReference type="NCBIfam" id="NF038013">
    <property type="entry name" value="AceTr_1"/>
    <property type="match status" value="1"/>
</dbReference>
<dbReference type="InterPro" id="IPR017972">
    <property type="entry name" value="Cyt_P450_CS"/>
</dbReference>
<evidence type="ECO:0000256" key="7">
    <source>
        <dbReference type="ARBA" id="ARBA00022692"/>
    </source>
</evidence>
<keyword evidence="10" id="KW-0560">Oxidoreductase</keyword>
<dbReference type="PANTHER" id="PTHR24305">
    <property type="entry name" value="CYTOCHROME P450"/>
    <property type="match status" value="1"/>
</dbReference>
<dbReference type="GO" id="GO:0004497">
    <property type="term" value="F:monooxygenase activity"/>
    <property type="evidence" value="ECO:0007669"/>
    <property type="project" value="UniProtKB-KW"/>
</dbReference>
<keyword evidence="11 14" id="KW-0408">Iron</keyword>
<dbReference type="InterPro" id="IPR000791">
    <property type="entry name" value="Gpr1/Fun34/SatP-like"/>
</dbReference>
<comment type="pathway">
    <text evidence="3">Secondary metabolite biosynthesis; terpenoid biosynthesis.</text>
</comment>
<dbReference type="PROSITE" id="PS00086">
    <property type="entry name" value="CYTOCHROME_P450"/>
    <property type="match status" value="1"/>
</dbReference>
<evidence type="ECO:0000256" key="9">
    <source>
        <dbReference type="ARBA" id="ARBA00022989"/>
    </source>
</evidence>
<protein>
    <recommendedName>
        <fullName evidence="19">Cytochrome P450</fullName>
    </recommendedName>
</protein>
<evidence type="ECO:0000256" key="15">
    <source>
        <dbReference type="SAM" id="MobiDB-lite"/>
    </source>
</evidence>
<evidence type="ECO:0000256" key="8">
    <source>
        <dbReference type="ARBA" id="ARBA00022723"/>
    </source>
</evidence>
<evidence type="ECO:0000256" key="11">
    <source>
        <dbReference type="ARBA" id="ARBA00023004"/>
    </source>
</evidence>
<accession>A0A8H6S3S1</accession>
<feature type="region of interest" description="Disordered" evidence="15">
    <location>
        <begin position="815"/>
        <end position="847"/>
    </location>
</feature>
<dbReference type="AlphaFoldDB" id="A0A8H6S3S1"/>
<comment type="similarity">
    <text evidence="4">Belongs to the acetate uptake transporter (AceTr) (TC 2.A.96) family.</text>
</comment>
<keyword evidence="13 16" id="KW-0472">Membrane</keyword>
<keyword evidence="8 14" id="KW-0479">Metal-binding</keyword>
<gene>
    <name evidence="17" type="ORF">HMN09_01238600</name>
</gene>
<organism evidence="17 18">
    <name type="scientific">Mycena chlorophos</name>
    <name type="common">Agaric fungus</name>
    <name type="synonym">Agaricus chlorophos</name>
    <dbReference type="NCBI Taxonomy" id="658473"/>
    <lineage>
        <taxon>Eukaryota</taxon>
        <taxon>Fungi</taxon>
        <taxon>Dikarya</taxon>
        <taxon>Basidiomycota</taxon>
        <taxon>Agaricomycotina</taxon>
        <taxon>Agaricomycetes</taxon>
        <taxon>Agaricomycetidae</taxon>
        <taxon>Agaricales</taxon>
        <taxon>Marasmiineae</taxon>
        <taxon>Mycenaceae</taxon>
        <taxon>Mycena</taxon>
    </lineage>
</organism>
<comment type="similarity">
    <text evidence="5">Belongs to the cytochrome P450 family.</text>
</comment>
<feature type="transmembrane region" description="Helical" evidence="16">
    <location>
        <begin position="649"/>
        <end position="670"/>
    </location>
</feature>
<comment type="cofactor">
    <cofactor evidence="1 14">
        <name>heme</name>
        <dbReference type="ChEBI" id="CHEBI:30413"/>
    </cofactor>
</comment>
<dbReference type="Proteomes" id="UP000613580">
    <property type="component" value="Unassembled WGS sequence"/>
</dbReference>
<dbReference type="InterPro" id="IPR050121">
    <property type="entry name" value="Cytochrome_P450_monoxygenase"/>
</dbReference>
<dbReference type="InterPro" id="IPR002401">
    <property type="entry name" value="Cyt_P450_E_grp-I"/>
</dbReference>
<evidence type="ECO:0000256" key="14">
    <source>
        <dbReference type="PIRSR" id="PIRSR602401-1"/>
    </source>
</evidence>
<dbReference type="GO" id="GO:0016020">
    <property type="term" value="C:membrane"/>
    <property type="evidence" value="ECO:0007669"/>
    <property type="project" value="UniProtKB-SubCell"/>
</dbReference>
<evidence type="ECO:0000256" key="5">
    <source>
        <dbReference type="ARBA" id="ARBA00010617"/>
    </source>
</evidence>
<feature type="transmembrane region" description="Helical" evidence="16">
    <location>
        <begin position="677"/>
        <end position="694"/>
    </location>
</feature>
<feature type="transmembrane region" description="Helical" evidence="16">
    <location>
        <begin position="530"/>
        <end position="547"/>
    </location>
</feature>
<comment type="subcellular location">
    <subcellularLocation>
        <location evidence="2">Membrane</location>
        <topology evidence="2">Multi-pass membrane protein</topology>
    </subcellularLocation>
</comment>
<dbReference type="Pfam" id="PF01184">
    <property type="entry name" value="Gpr1_Fun34_YaaH"/>
    <property type="match status" value="1"/>
</dbReference>
<feature type="transmembrane region" description="Helical" evidence="16">
    <location>
        <begin position="6"/>
        <end position="32"/>
    </location>
</feature>
<feature type="binding site" description="axial binding residue" evidence="14">
    <location>
        <position position="465"/>
    </location>
    <ligand>
        <name>heme</name>
        <dbReference type="ChEBI" id="CHEBI:30413"/>
    </ligand>
    <ligandPart>
        <name>Fe</name>
        <dbReference type="ChEBI" id="CHEBI:18248"/>
    </ligandPart>
</feature>
<evidence type="ECO:0000256" key="12">
    <source>
        <dbReference type="ARBA" id="ARBA00023033"/>
    </source>
</evidence>